<evidence type="ECO:0000256" key="1">
    <source>
        <dbReference type="ARBA" id="ARBA00004496"/>
    </source>
</evidence>
<organism evidence="4">
    <name type="scientific">Lotharella globosa</name>
    <dbReference type="NCBI Taxonomy" id="91324"/>
    <lineage>
        <taxon>Eukaryota</taxon>
        <taxon>Sar</taxon>
        <taxon>Rhizaria</taxon>
        <taxon>Cercozoa</taxon>
        <taxon>Chlorarachniophyceae</taxon>
        <taxon>Lotharella</taxon>
    </lineage>
</organism>
<keyword evidence="3" id="KW-0143">Chaperone</keyword>
<reference evidence="4" key="1">
    <citation type="submission" date="2021-01" db="EMBL/GenBank/DDBJ databases">
        <authorList>
            <person name="Corre E."/>
            <person name="Pelletier E."/>
            <person name="Niang G."/>
            <person name="Scheremetjew M."/>
            <person name="Finn R."/>
            <person name="Kale V."/>
            <person name="Holt S."/>
            <person name="Cochrane G."/>
            <person name="Meng A."/>
            <person name="Brown T."/>
            <person name="Cohen L."/>
        </authorList>
    </citation>
    <scope>NUCLEOTIDE SEQUENCE</scope>
    <source>
        <strain evidence="4">CCCM811</strain>
    </source>
</reference>
<sequence length="130" mass="15088">MASPKRYDLDDMLKRHEKLVEAEETAGKVFQEKHSVLQFQKRMTANREYLSLARKQELPEDQYVYLGGFFVKLPAKQAQKIVQQDQSRLKTWETKARSTIKKNVAKLQSILPSERPPAVVDLLTKETKSL</sequence>
<accession>A0A7S3YL71</accession>
<gene>
    <name evidence="4" type="ORF">LGLO00237_LOCUS7241</name>
</gene>
<evidence type="ECO:0000256" key="3">
    <source>
        <dbReference type="ARBA" id="ARBA00023186"/>
    </source>
</evidence>
<comment type="subcellular location">
    <subcellularLocation>
        <location evidence="1">Cytoplasm</location>
    </subcellularLocation>
</comment>
<evidence type="ECO:0008006" key="5">
    <source>
        <dbReference type="Google" id="ProtNLM"/>
    </source>
</evidence>
<name>A0A7S3YL71_9EUKA</name>
<dbReference type="InterPro" id="IPR030482">
    <property type="entry name" value="PDRG1"/>
</dbReference>
<dbReference type="GO" id="GO:0005737">
    <property type="term" value="C:cytoplasm"/>
    <property type="evidence" value="ECO:0007669"/>
    <property type="project" value="UniProtKB-SubCell"/>
</dbReference>
<keyword evidence="2" id="KW-0963">Cytoplasm</keyword>
<protein>
    <recommendedName>
        <fullName evidence="5">P53 and DNA damage-regulated protein 1</fullName>
    </recommendedName>
</protein>
<evidence type="ECO:0000313" key="4">
    <source>
        <dbReference type="EMBL" id="CAE0655044.1"/>
    </source>
</evidence>
<dbReference type="AlphaFoldDB" id="A0A7S3YL71"/>
<dbReference type="EMBL" id="HBIV01009559">
    <property type="protein sequence ID" value="CAE0655044.1"/>
    <property type="molecule type" value="Transcribed_RNA"/>
</dbReference>
<evidence type="ECO:0000256" key="2">
    <source>
        <dbReference type="ARBA" id="ARBA00022490"/>
    </source>
</evidence>
<proteinExistence type="predicted"/>
<dbReference type="PANTHER" id="PTHR21162:SF0">
    <property type="entry name" value="P53 AND DNA DAMAGE-REGULATED PROTEIN 1"/>
    <property type="match status" value="1"/>
</dbReference>
<dbReference type="PANTHER" id="PTHR21162">
    <property type="entry name" value="P53 AND DNA DAMAGE-REGULATED PROTEIN"/>
    <property type="match status" value="1"/>
</dbReference>